<comment type="caution">
    <text evidence="2">The sequence shown here is derived from an EMBL/GenBank/DDBJ whole genome shotgun (WGS) entry which is preliminary data.</text>
</comment>
<evidence type="ECO:0000313" key="2">
    <source>
        <dbReference type="EMBL" id="KOO24312.1"/>
    </source>
</evidence>
<protein>
    <submittedName>
        <fullName evidence="2">Uncharacterized protein</fullName>
    </submittedName>
</protein>
<evidence type="ECO:0000313" key="3">
    <source>
        <dbReference type="Proteomes" id="UP000037460"/>
    </source>
</evidence>
<organism evidence="2 3">
    <name type="scientific">Chrysochromulina tobinii</name>
    <dbReference type="NCBI Taxonomy" id="1460289"/>
    <lineage>
        <taxon>Eukaryota</taxon>
        <taxon>Haptista</taxon>
        <taxon>Haptophyta</taxon>
        <taxon>Prymnesiophyceae</taxon>
        <taxon>Prymnesiales</taxon>
        <taxon>Chrysochromulinaceae</taxon>
        <taxon>Chrysochromulina</taxon>
    </lineage>
</organism>
<dbReference type="Proteomes" id="UP000037460">
    <property type="component" value="Unassembled WGS sequence"/>
</dbReference>
<reference evidence="3" key="1">
    <citation type="journal article" date="2015" name="PLoS Genet.">
        <title>Genome Sequence and Transcriptome Analyses of Chrysochromulina tobin: Metabolic Tools for Enhanced Algal Fitness in the Prominent Order Prymnesiales (Haptophyceae).</title>
        <authorList>
            <person name="Hovde B.T."/>
            <person name="Deodato C.R."/>
            <person name="Hunsperger H.M."/>
            <person name="Ryken S.A."/>
            <person name="Yost W."/>
            <person name="Jha R.K."/>
            <person name="Patterson J."/>
            <person name="Monnat R.J. Jr."/>
            <person name="Barlow S.B."/>
            <person name="Starkenburg S.R."/>
            <person name="Cattolico R.A."/>
        </authorList>
    </citation>
    <scope>NUCLEOTIDE SEQUENCE</scope>
    <source>
        <strain evidence="3">CCMP291</strain>
    </source>
</reference>
<gene>
    <name evidence="2" type="ORF">Ctob_001507</name>
</gene>
<dbReference type="AlphaFoldDB" id="A0A0M0JD66"/>
<feature type="region of interest" description="Disordered" evidence="1">
    <location>
        <begin position="101"/>
        <end position="121"/>
    </location>
</feature>
<name>A0A0M0JD66_9EUKA</name>
<keyword evidence="3" id="KW-1185">Reference proteome</keyword>
<feature type="region of interest" description="Disordered" evidence="1">
    <location>
        <begin position="1"/>
        <end position="31"/>
    </location>
</feature>
<accession>A0A0M0JD66</accession>
<evidence type="ECO:0000256" key="1">
    <source>
        <dbReference type="SAM" id="MobiDB-lite"/>
    </source>
</evidence>
<dbReference type="EMBL" id="JWZX01003106">
    <property type="protein sequence ID" value="KOO24312.1"/>
    <property type="molecule type" value="Genomic_DNA"/>
</dbReference>
<proteinExistence type="predicted"/>
<sequence length="121" mass="12491">MAKKGALLKKEGSIKKSASPKDTAKGQGIVKKKHSLVAGGKRALVQRLEAEAASSKSGLSTKAKARKAKASNAVILGAVDGLKASLDELLAANAQEHLSNTMAAMEEKAKERGGGPSRSKR</sequence>